<proteinExistence type="predicted"/>
<keyword evidence="2" id="KW-1185">Reference proteome</keyword>
<evidence type="ECO:0000313" key="2">
    <source>
        <dbReference type="Proteomes" id="UP001165121"/>
    </source>
</evidence>
<sequence>MFAFREKSVDLEVVRDEFAVLFDANYSSYNVADVFSCDETGIYFDAPTGQILSEIGQSSARTAQQKLSARLTAVCTVRGDGVKLPLLFIVRGGQNGIIEKDELPTYPKGW</sequence>
<accession>A0A9W6XKH9</accession>
<dbReference type="OrthoDB" id="129077at2759"/>
<name>A0A9W6XKH9_9STRA</name>
<dbReference type="EMBL" id="BSXT01001328">
    <property type="protein sequence ID" value="GMF41329.1"/>
    <property type="molecule type" value="Genomic_DNA"/>
</dbReference>
<comment type="caution">
    <text evidence="1">The sequence shown here is derived from an EMBL/GenBank/DDBJ whole genome shotgun (WGS) entry which is preliminary data.</text>
</comment>
<evidence type="ECO:0000313" key="1">
    <source>
        <dbReference type="EMBL" id="GMF41329.1"/>
    </source>
</evidence>
<dbReference type="AlphaFoldDB" id="A0A9W6XKH9"/>
<dbReference type="Proteomes" id="UP001165121">
    <property type="component" value="Unassembled WGS sequence"/>
</dbReference>
<organism evidence="1 2">
    <name type="scientific">Phytophthora fragariaefolia</name>
    <dbReference type="NCBI Taxonomy" id="1490495"/>
    <lineage>
        <taxon>Eukaryota</taxon>
        <taxon>Sar</taxon>
        <taxon>Stramenopiles</taxon>
        <taxon>Oomycota</taxon>
        <taxon>Peronosporomycetes</taxon>
        <taxon>Peronosporales</taxon>
        <taxon>Peronosporaceae</taxon>
        <taxon>Phytophthora</taxon>
    </lineage>
</organism>
<gene>
    <name evidence="1" type="ORF">Pfra01_001303500</name>
</gene>
<reference evidence="1" key="1">
    <citation type="submission" date="2023-04" db="EMBL/GenBank/DDBJ databases">
        <title>Phytophthora fragariaefolia NBRC 109709.</title>
        <authorList>
            <person name="Ichikawa N."/>
            <person name="Sato H."/>
            <person name="Tonouchi N."/>
        </authorList>
    </citation>
    <scope>NUCLEOTIDE SEQUENCE</scope>
    <source>
        <strain evidence="1">NBRC 109709</strain>
    </source>
</reference>
<protein>
    <submittedName>
        <fullName evidence="1">Unnamed protein product</fullName>
    </submittedName>
</protein>